<reference evidence="2 3" key="1">
    <citation type="submission" date="2019-03" db="EMBL/GenBank/DDBJ databases">
        <title>Genomic Encyclopedia of Type Strains, Phase IV (KMG-IV): sequencing the most valuable type-strain genomes for metagenomic binning, comparative biology and taxonomic classification.</title>
        <authorList>
            <person name="Goeker M."/>
        </authorList>
    </citation>
    <scope>NUCLEOTIDE SEQUENCE [LARGE SCALE GENOMIC DNA]</scope>
    <source>
        <strain evidence="2 3">DSM 25903</strain>
    </source>
</reference>
<evidence type="ECO:0000313" key="3">
    <source>
        <dbReference type="Proteomes" id="UP000295122"/>
    </source>
</evidence>
<dbReference type="InterPro" id="IPR005064">
    <property type="entry name" value="BUG"/>
</dbReference>
<dbReference type="Proteomes" id="UP000295122">
    <property type="component" value="Unassembled WGS sequence"/>
</dbReference>
<sequence length="307" mass="32292">MSGPAFAQEYPNRPIRLIVPFPPAGAADVISRILGEPLSRMLGQQVVVDNRAGAGGRIGTEAAVRAEPDGYSIFMGSQATNSINPELYDKLPFDPAKDLTPVAAVGGVGSVLYVRNSLDIQTFPQFLERARSKPGGMTYGSAGNGGGSHLAMALLETMARIQLVHVPYRGTAPATTDVLAGQIDMLCDVITTGLPHVRAGSVRALAVTTPQRHPALPDVPTMAEAGVPGYEAVSYYGLFAPTAVPPAILATLRGTVAKVLADEAMARRLGELGIEPLGLTPDAFAEYVARDRRRWGEVIRGAGIKPT</sequence>
<dbReference type="Pfam" id="PF03401">
    <property type="entry name" value="TctC"/>
    <property type="match status" value="1"/>
</dbReference>
<evidence type="ECO:0000313" key="2">
    <source>
        <dbReference type="EMBL" id="TDR93505.1"/>
    </source>
</evidence>
<comment type="caution">
    <text evidence="2">The sequence shown here is derived from an EMBL/GenBank/DDBJ whole genome shotgun (WGS) entry which is preliminary data.</text>
</comment>
<dbReference type="RefSeq" id="WP_166652322.1">
    <property type="nucleotide sequence ID" value="NZ_SNZR01000011.1"/>
</dbReference>
<dbReference type="PANTHER" id="PTHR42928">
    <property type="entry name" value="TRICARBOXYLATE-BINDING PROTEIN"/>
    <property type="match status" value="1"/>
</dbReference>
<dbReference type="Gene3D" id="3.40.190.10">
    <property type="entry name" value="Periplasmic binding protein-like II"/>
    <property type="match status" value="1"/>
</dbReference>
<accession>A0A4R7C887</accession>
<dbReference type="PIRSF" id="PIRSF017082">
    <property type="entry name" value="YflP"/>
    <property type="match status" value="1"/>
</dbReference>
<proteinExistence type="inferred from homology"/>
<dbReference type="InterPro" id="IPR042100">
    <property type="entry name" value="Bug_dom1"/>
</dbReference>
<gene>
    <name evidence="2" type="ORF">EV668_0767</name>
</gene>
<dbReference type="Gene3D" id="3.40.190.150">
    <property type="entry name" value="Bordetella uptake gene, domain 1"/>
    <property type="match status" value="1"/>
</dbReference>
<keyword evidence="3" id="KW-1185">Reference proteome</keyword>
<organism evidence="2 3">
    <name type="scientific">Enterovirga rhinocerotis</name>
    <dbReference type="NCBI Taxonomy" id="1339210"/>
    <lineage>
        <taxon>Bacteria</taxon>
        <taxon>Pseudomonadati</taxon>
        <taxon>Pseudomonadota</taxon>
        <taxon>Alphaproteobacteria</taxon>
        <taxon>Hyphomicrobiales</taxon>
        <taxon>Methylobacteriaceae</taxon>
        <taxon>Enterovirga</taxon>
    </lineage>
</organism>
<dbReference type="AlphaFoldDB" id="A0A4R7C887"/>
<dbReference type="SUPFAM" id="SSF53850">
    <property type="entry name" value="Periplasmic binding protein-like II"/>
    <property type="match status" value="1"/>
</dbReference>
<name>A0A4R7C887_9HYPH</name>
<dbReference type="EMBL" id="SNZR01000011">
    <property type="protein sequence ID" value="TDR93505.1"/>
    <property type="molecule type" value="Genomic_DNA"/>
</dbReference>
<dbReference type="PANTHER" id="PTHR42928:SF5">
    <property type="entry name" value="BLR1237 PROTEIN"/>
    <property type="match status" value="1"/>
</dbReference>
<protein>
    <submittedName>
        <fullName evidence="2">Tripartite-type tricarboxylate transporter receptor subunit TctC</fullName>
    </submittedName>
</protein>
<evidence type="ECO:0000256" key="1">
    <source>
        <dbReference type="ARBA" id="ARBA00006987"/>
    </source>
</evidence>
<comment type="similarity">
    <text evidence="1">Belongs to the UPF0065 (bug) family.</text>
</comment>
<keyword evidence="2" id="KW-0675">Receptor</keyword>
<dbReference type="CDD" id="cd13578">
    <property type="entry name" value="PBP2_Bug27"/>
    <property type="match status" value="1"/>
</dbReference>